<evidence type="ECO:0000313" key="2">
    <source>
        <dbReference type="EMBL" id="GHI15289.1"/>
    </source>
</evidence>
<accession>A0ABQ3NRB3</accession>
<dbReference type="RefSeq" id="WP_191869316.1">
    <property type="nucleotide sequence ID" value="NZ_BMRU01000017.1"/>
</dbReference>
<reference evidence="3" key="1">
    <citation type="submission" date="2020-09" db="EMBL/GenBank/DDBJ databases">
        <title>Whole genome shotgun sequence of Streptomyces cinnamonensis NBRC 15873.</title>
        <authorList>
            <person name="Komaki H."/>
            <person name="Tamura T."/>
        </authorList>
    </citation>
    <scope>NUCLEOTIDE SEQUENCE [LARGE SCALE GENOMIC DNA]</scope>
    <source>
        <strain evidence="3">NBRC 15873</strain>
    </source>
</reference>
<proteinExistence type="predicted"/>
<sequence length="107" mass="10893">MELTLVSLVPPGPGPGPADDGRLLRLLWGAARPGERLEHISVRSGPHGVDLGLFTVATPGTTAAEAALAICRRALAPPSPFHGWHLATGSTGLARPGATPTTTTTTT</sequence>
<feature type="region of interest" description="Disordered" evidence="1">
    <location>
        <begin position="1"/>
        <end position="20"/>
    </location>
</feature>
<dbReference type="EMBL" id="BNDV01000010">
    <property type="protein sequence ID" value="GHI15289.1"/>
    <property type="molecule type" value="Genomic_DNA"/>
</dbReference>
<name>A0ABQ3NRB3_STRVG</name>
<dbReference type="GeneID" id="86958455"/>
<evidence type="ECO:0000256" key="1">
    <source>
        <dbReference type="SAM" id="MobiDB-lite"/>
    </source>
</evidence>
<dbReference type="Proteomes" id="UP000660554">
    <property type="component" value="Unassembled WGS sequence"/>
</dbReference>
<gene>
    <name evidence="2" type="ORF">Scinn_47520</name>
</gene>
<keyword evidence="3" id="KW-1185">Reference proteome</keyword>
<feature type="region of interest" description="Disordered" evidence="1">
    <location>
        <begin position="86"/>
        <end position="107"/>
    </location>
</feature>
<comment type="caution">
    <text evidence="2">The sequence shown here is derived from an EMBL/GenBank/DDBJ whole genome shotgun (WGS) entry which is preliminary data.</text>
</comment>
<organism evidence="2 3">
    <name type="scientific">Streptomyces virginiae</name>
    <name type="common">Streptomyces cinnamonensis</name>
    <dbReference type="NCBI Taxonomy" id="1961"/>
    <lineage>
        <taxon>Bacteria</taxon>
        <taxon>Bacillati</taxon>
        <taxon>Actinomycetota</taxon>
        <taxon>Actinomycetes</taxon>
        <taxon>Kitasatosporales</taxon>
        <taxon>Streptomycetaceae</taxon>
        <taxon>Streptomyces</taxon>
    </lineage>
</organism>
<evidence type="ECO:0000313" key="3">
    <source>
        <dbReference type="Proteomes" id="UP000660554"/>
    </source>
</evidence>
<protein>
    <submittedName>
        <fullName evidence="2">Uncharacterized protein</fullName>
    </submittedName>
</protein>